<dbReference type="Proteomes" id="UP000619761">
    <property type="component" value="Unassembled WGS sequence"/>
</dbReference>
<dbReference type="InterPro" id="IPR000551">
    <property type="entry name" value="MerR-type_HTH_dom"/>
</dbReference>
<feature type="coiled-coil region" evidence="2">
    <location>
        <begin position="82"/>
        <end position="109"/>
    </location>
</feature>
<evidence type="ECO:0000313" key="5">
    <source>
        <dbReference type="Proteomes" id="UP000619761"/>
    </source>
</evidence>
<dbReference type="SMART" id="SM00422">
    <property type="entry name" value="HTH_MERR"/>
    <property type="match status" value="1"/>
</dbReference>
<gene>
    <name evidence="4" type="ORF">GCM10011613_25240</name>
</gene>
<evidence type="ECO:0000259" key="3">
    <source>
        <dbReference type="PROSITE" id="PS50937"/>
    </source>
</evidence>
<organism evidence="4 5">
    <name type="scientific">Cellvibrio zantedeschiae</name>
    <dbReference type="NCBI Taxonomy" id="1237077"/>
    <lineage>
        <taxon>Bacteria</taxon>
        <taxon>Pseudomonadati</taxon>
        <taxon>Pseudomonadota</taxon>
        <taxon>Gammaproteobacteria</taxon>
        <taxon>Cellvibrionales</taxon>
        <taxon>Cellvibrionaceae</taxon>
        <taxon>Cellvibrio</taxon>
    </lineage>
</organism>
<reference evidence="5" key="1">
    <citation type="journal article" date="2019" name="Int. J. Syst. Evol. Microbiol.">
        <title>The Global Catalogue of Microorganisms (GCM) 10K type strain sequencing project: providing services to taxonomists for standard genome sequencing and annotation.</title>
        <authorList>
            <consortium name="The Broad Institute Genomics Platform"/>
            <consortium name="The Broad Institute Genome Sequencing Center for Infectious Disease"/>
            <person name="Wu L."/>
            <person name="Ma J."/>
        </authorList>
    </citation>
    <scope>NUCLEOTIDE SEQUENCE [LARGE SCALE GENOMIC DNA]</scope>
    <source>
        <strain evidence="5">KCTC 32239</strain>
    </source>
</reference>
<evidence type="ECO:0000256" key="1">
    <source>
        <dbReference type="ARBA" id="ARBA00023125"/>
    </source>
</evidence>
<keyword evidence="2" id="KW-0175">Coiled coil</keyword>
<dbReference type="PANTHER" id="PTHR30204:SF92">
    <property type="entry name" value="HTH-TYPE TRANSCRIPTIONAL REGULATOR ZNTR"/>
    <property type="match status" value="1"/>
</dbReference>
<dbReference type="CDD" id="cd04785">
    <property type="entry name" value="HTH_CadR-PbrR-like"/>
    <property type="match status" value="1"/>
</dbReference>
<feature type="domain" description="HTH merR-type" evidence="3">
    <location>
        <begin position="1"/>
        <end position="70"/>
    </location>
</feature>
<dbReference type="EMBL" id="BMYZ01000002">
    <property type="protein sequence ID" value="GGY79355.1"/>
    <property type="molecule type" value="Genomic_DNA"/>
</dbReference>
<keyword evidence="5" id="KW-1185">Reference proteome</keyword>
<dbReference type="PANTHER" id="PTHR30204">
    <property type="entry name" value="REDOX-CYCLING DRUG-SENSING TRANSCRIPTIONAL ACTIVATOR SOXR"/>
    <property type="match status" value="1"/>
</dbReference>
<dbReference type="PROSITE" id="PS00552">
    <property type="entry name" value="HTH_MERR_1"/>
    <property type="match status" value="1"/>
</dbReference>
<dbReference type="SUPFAM" id="SSF46955">
    <property type="entry name" value="Putative DNA-binding domain"/>
    <property type="match status" value="1"/>
</dbReference>
<dbReference type="Gene3D" id="1.10.1660.10">
    <property type="match status" value="1"/>
</dbReference>
<dbReference type="Pfam" id="PF13411">
    <property type="entry name" value="MerR_1"/>
    <property type="match status" value="1"/>
</dbReference>
<dbReference type="PRINTS" id="PR00040">
    <property type="entry name" value="HTHMERR"/>
</dbReference>
<protein>
    <submittedName>
        <fullName evidence="4">MerR family transcriptional regulator</fullName>
    </submittedName>
</protein>
<keyword evidence="1" id="KW-0238">DNA-binding</keyword>
<dbReference type="PROSITE" id="PS50937">
    <property type="entry name" value="HTH_MERR_2"/>
    <property type="match status" value="1"/>
</dbReference>
<evidence type="ECO:0000256" key="2">
    <source>
        <dbReference type="SAM" id="Coils"/>
    </source>
</evidence>
<dbReference type="InterPro" id="IPR047057">
    <property type="entry name" value="MerR_fam"/>
</dbReference>
<sequence length="144" mass="16009">MTGIGALSRETGCHIETIRYYEKLGLLPKPQRTSGGHRLYTKKHEKRLGFILKARGLGFSLDNTRELLSLSENTERSCGEALELVETNLATVNQKLEELQRIKDSLLVMAQRCKCCCPGTKAPDCTIVDALYNKSSEQPEGSHA</sequence>
<proteinExistence type="predicted"/>
<comment type="caution">
    <text evidence="4">The sequence shown here is derived from an EMBL/GenBank/DDBJ whole genome shotgun (WGS) entry which is preliminary data.</text>
</comment>
<accession>A0ABQ3B4J3</accession>
<evidence type="ECO:0000313" key="4">
    <source>
        <dbReference type="EMBL" id="GGY79355.1"/>
    </source>
</evidence>
<name>A0ABQ3B4J3_9GAMM</name>
<dbReference type="InterPro" id="IPR009061">
    <property type="entry name" value="DNA-bd_dom_put_sf"/>
</dbReference>